<dbReference type="EMBL" id="JBHSQJ010000054">
    <property type="protein sequence ID" value="MFC5908313.1"/>
    <property type="molecule type" value="Genomic_DNA"/>
</dbReference>
<accession>A0ABW1G217</accession>
<feature type="compositionally biased region" description="Low complexity" evidence="1">
    <location>
        <begin position="1"/>
        <end position="27"/>
    </location>
</feature>
<keyword evidence="3" id="KW-1185">Reference proteome</keyword>
<feature type="compositionally biased region" description="Polar residues" evidence="1">
    <location>
        <begin position="47"/>
        <end position="61"/>
    </location>
</feature>
<evidence type="ECO:0000313" key="3">
    <source>
        <dbReference type="Proteomes" id="UP001596174"/>
    </source>
</evidence>
<evidence type="ECO:0000313" key="2">
    <source>
        <dbReference type="EMBL" id="MFC5908313.1"/>
    </source>
</evidence>
<dbReference type="Proteomes" id="UP001596174">
    <property type="component" value="Unassembled WGS sequence"/>
</dbReference>
<feature type="region of interest" description="Disordered" evidence="1">
    <location>
        <begin position="1"/>
        <end position="86"/>
    </location>
</feature>
<reference evidence="3" key="1">
    <citation type="journal article" date="2019" name="Int. J. Syst. Evol. Microbiol.">
        <title>The Global Catalogue of Microorganisms (GCM) 10K type strain sequencing project: providing services to taxonomists for standard genome sequencing and annotation.</title>
        <authorList>
            <consortium name="The Broad Institute Genomics Platform"/>
            <consortium name="The Broad Institute Genome Sequencing Center for Infectious Disease"/>
            <person name="Wu L."/>
            <person name="Ma J."/>
        </authorList>
    </citation>
    <scope>NUCLEOTIDE SEQUENCE [LARGE SCALE GENOMIC DNA]</scope>
    <source>
        <strain evidence="3">JCM 4816</strain>
    </source>
</reference>
<comment type="caution">
    <text evidence="2">The sequence shown here is derived from an EMBL/GenBank/DDBJ whole genome shotgun (WGS) entry which is preliminary data.</text>
</comment>
<evidence type="ECO:0000256" key="1">
    <source>
        <dbReference type="SAM" id="MobiDB-lite"/>
    </source>
</evidence>
<protein>
    <recommendedName>
        <fullName evidence="4">DUF4232 domain-containing protein</fullName>
    </recommendedName>
</protein>
<evidence type="ECO:0008006" key="4">
    <source>
        <dbReference type="Google" id="ProtNLM"/>
    </source>
</evidence>
<name>A0ABW1G217_9ACTN</name>
<organism evidence="2 3">
    <name type="scientific">Streptacidiphilus monticola</name>
    <dbReference type="NCBI Taxonomy" id="2161674"/>
    <lineage>
        <taxon>Bacteria</taxon>
        <taxon>Bacillati</taxon>
        <taxon>Actinomycetota</taxon>
        <taxon>Actinomycetes</taxon>
        <taxon>Kitasatosporales</taxon>
        <taxon>Streptomycetaceae</taxon>
        <taxon>Streptacidiphilus</taxon>
    </lineage>
</organism>
<sequence>MGALAGCSSAAGAPVASGAGASASAAGSGPGSGSGAGSGGDAGTPSTQATASGSPLPQPTATRPVKPPTEPTSKASATGPGGQPCKDLPAGYSAYARLTRAWTSGGRHLLALTFEECTFTPLDRQGVHYTPVGGRRTLTVRPDAVVQVLRNGTQLAPVPFAHFSVSAMGRPYYYVRLDASGAVAGIQQIYHP</sequence>
<feature type="compositionally biased region" description="Gly residues" evidence="1">
    <location>
        <begin position="28"/>
        <end position="42"/>
    </location>
</feature>
<dbReference type="RefSeq" id="WP_380583304.1">
    <property type="nucleotide sequence ID" value="NZ_JBHSQJ010000054.1"/>
</dbReference>
<proteinExistence type="predicted"/>
<gene>
    <name evidence="2" type="ORF">ACFP3V_13965</name>
</gene>